<dbReference type="Proteomes" id="UP000596827">
    <property type="component" value="Unassembled WGS sequence"/>
</dbReference>
<reference evidence="1" key="1">
    <citation type="submission" date="2020-08" db="EMBL/GenBank/DDBJ databases">
        <title>Ramlibacter sp. GTP1 16S ribosomal RNA gene genome sequencing and assembly.</title>
        <authorList>
            <person name="Kang M."/>
        </authorList>
    </citation>
    <scope>NUCLEOTIDE SEQUENCE</scope>
    <source>
        <strain evidence="1">GTP1</strain>
    </source>
</reference>
<organism evidence="1 2">
    <name type="scientific">Ramlibacter albus</name>
    <dbReference type="NCBI Taxonomy" id="2079448"/>
    <lineage>
        <taxon>Bacteria</taxon>
        <taxon>Pseudomonadati</taxon>
        <taxon>Pseudomonadota</taxon>
        <taxon>Betaproteobacteria</taxon>
        <taxon>Burkholderiales</taxon>
        <taxon>Comamonadaceae</taxon>
        <taxon>Ramlibacter</taxon>
    </lineage>
</organism>
<dbReference type="InterPro" id="IPR006311">
    <property type="entry name" value="TAT_signal"/>
</dbReference>
<dbReference type="RefSeq" id="WP_187082260.1">
    <property type="nucleotide sequence ID" value="NZ_JACORU010000005.1"/>
</dbReference>
<dbReference type="EMBL" id="JACORU010000005">
    <property type="protein sequence ID" value="MBC5765787.1"/>
    <property type="molecule type" value="Genomic_DNA"/>
</dbReference>
<evidence type="ECO:0000313" key="2">
    <source>
        <dbReference type="Proteomes" id="UP000596827"/>
    </source>
</evidence>
<gene>
    <name evidence="1" type="ORF">H8R02_15065</name>
</gene>
<dbReference type="PROSITE" id="PS51318">
    <property type="entry name" value="TAT"/>
    <property type="match status" value="1"/>
</dbReference>
<protein>
    <recommendedName>
        <fullName evidence="3">DUF5666 domain-containing protein</fullName>
    </recommendedName>
</protein>
<evidence type="ECO:0008006" key="3">
    <source>
        <dbReference type="Google" id="ProtNLM"/>
    </source>
</evidence>
<name>A0A923S644_9BURK</name>
<sequence length="204" mass="21301">MHLPDGSRRSFIAAALVLAACAARSQPAAPTRLRGNIDSLGPDKLVLRERSGKLVELVLAPNLAVTEVYPVAFSDIQPGSFIGAGAMPQADGSQKAIAVLLFPEAMRGTGEGHRPFDFLPQSTMTNATVAGVAASSDGRRLRVTYPGGEQTIVVPPEAPVFSLKPGTRDLLVQGAQVSLTAQDIDGKPTATRISAGRNGFSPPY</sequence>
<proteinExistence type="predicted"/>
<accession>A0A923S644</accession>
<keyword evidence="2" id="KW-1185">Reference proteome</keyword>
<dbReference type="AlphaFoldDB" id="A0A923S644"/>
<evidence type="ECO:0000313" key="1">
    <source>
        <dbReference type="EMBL" id="MBC5765787.1"/>
    </source>
</evidence>
<comment type="caution">
    <text evidence="1">The sequence shown here is derived from an EMBL/GenBank/DDBJ whole genome shotgun (WGS) entry which is preliminary data.</text>
</comment>